<evidence type="ECO:0000256" key="2">
    <source>
        <dbReference type="ARBA" id="ARBA00023125"/>
    </source>
</evidence>
<sequence length="713" mass="80823">MACAVEEEESRSSVDLDNLNGHLSIQDFLDYLGGAKLRFSEKTSPKNFTVFSKPEEEEDASHRPAAPPTAQSKIRAALESIDFWHLWAILAQFWTPVRVGNGSRLQLKTTDQPFGMINLMRGLCSYRKFCLSCSYVAHDDEDAGEGQEHEPEFHRPIKGPPSRVFRTGLPEYSPNIELYSMEEFPMKYDAIRRQIRYYLGVPVFEPGSHDCIGVLEVLWRPYPFHMYKLAYLVGLISSALEEVELRTSDYNCHFDMENDLANSSTGLRHAFSEIQKALNMVCKRHKLPFAQTWTPSSDENYIGKVMSTTKKGSYLSDRKYSLLKEACMNIQLMKGQGVVWRAFSCQNSCFCRDVSQLRITDYSFSHVARTLGLTSSFAICLRSNRTGDDIYVLELFLPNYKTRDPRILLDNLLATLKQHLKSFKIVSGQKLGKELYVEVLKVSEEDDVLDSFVICQTATSGSLGLEAQGSKDDSMLHQHWQPSIIDMDDEQNIASVSLSSRLQDVEGELLEDDDINIGENTLDTEEGNSDTQLGKESRHSTSELDVINRNVLKKYFGMKLIDAAMILNVSKSTIKRKCRKYGITSWPRKSNKGSSSSTTSNQSIQDLEERNAEYGQQQGSSSCMSSTSRIMTIKAEYGEEDVIKFGLPFSSTMTDLEKEVTSRLKLEMGSIKIRYKDEDDEWILITLDNDLRAMESMGKTTIRLKIESKSSSK</sequence>
<evidence type="ECO:0000259" key="6">
    <source>
        <dbReference type="PROSITE" id="PS51519"/>
    </source>
</evidence>
<evidence type="ECO:0000313" key="8">
    <source>
        <dbReference type="EMBL" id="KAL3512372.1"/>
    </source>
</evidence>
<gene>
    <name evidence="8" type="ORF">ACH5RR_025089</name>
</gene>
<dbReference type="GO" id="GO:0003677">
    <property type="term" value="F:DNA binding"/>
    <property type="evidence" value="ECO:0007669"/>
    <property type="project" value="UniProtKB-KW"/>
</dbReference>
<dbReference type="Proteomes" id="UP001630127">
    <property type="component" value="Unassembled WGS sequence"/>
</dbReference>
<dbReference type="Pfam" id="PF00564">
    <property type="entry name" value="PB1"/>
    <property type="match status" value="1"/>
</dbReference>
<feature type="region of interest" description="Disordered" evidence="5">
    <location>
        <begin position="513"/>
        <end position="540"/>
    </location>
</feature>
<evidence type="ECO:0008006" key="10">
    <source>
        <dbReference type="Google" id="ProtNLM"/>
    </source>
</evidence>
<feature type="domain" description="PB1" evidence="7">
    <location>
        <begin position="630"/>
        <end position="709"/>
    </location>
</feature>
<feature type="compositionally biased region" description="Low complexity" evidence="5">
    <location>
        <begin position="592"/>
        <end position="603"/>
    </location>
</feature>
<evidence type="ECO:0000259" key="7">
    <source>
        <dbReference type="PROSITE" id="PS51745"/>
    </source>
</evidence>
<dbReference type="InterPro" id="IPR055081">
    <property type="entry name" value="NLP1-9_GAF"/>
</dbReference>
<accession>A0ABD2Z2N9</accession>
<dbReference type="SMART" id="SM00666">
    <property type="entry name" value="PB1"/>
    <property type="match status" value="1"/>
</dbReference>
<feature type="region of interest" description="Disordered" evidence="5">
    <location>
        <begin position="585"/>
        <end position="604"/>
    </location>
</feature>
<dbReference type="InterPro" id="IPR003035">
    <property type="entry name" value="RWP-RK_dom"/>
</dbReference>
<name>A0ABD2Z2N9_9GENT</name>
<dbReference type="AlphaFoldDB" id="A0ABD2Z2N9"/>
<dbReference type="InterPro" id="IPR000270">
    <property type="entry name" value="PB1_dom"/>
</dbReference>
<keyword evidence="9" id="KW-1185">Reference proteome</keyword>
<dbReference type="SUPFAM" id="SSF54277">
    <property type="entry name" value="CAD &amp; PB1 domains"/>
    <property type="match status" value="1"/>
</dbReference>
<dbReference type="Pfam" id="PF02042">
    <property type="entry name" value="RWP-RK"/>
    <property type="match status" value="1"/>
</dbReference>
<dbReference type="InterPro" id="IPR053793">
    <property type="entry name" value="PB1-like"/>
</dbReference>
<comment type="caution">
    <text evidence="8">The sequence shown here is derived from an EMBL/GenBank/DDBJ whole genome shotgun (WGS) entry which is preliminary data.</text>
</comment>
<feature type="compositionally biased region" description="Acidic residues" evidence="5">
    <location>
        <begin position="513"/>
        <end position="528"/>
    </location>
</feature>
<evidence type="ECO:0000256" key="5">
    <source>
        <dbReference type="SAM" id="MobiDB-lite"/>
    </source>
</evidence>
<dbReference type="Pfam" id="PF22922">
    <property type="entry name" value="GAF_NLP"/>
    <property type="match status" value="1"/>
</dbReference>
<reference evidence="8 9" key="1">
    <citation type="submission" date="2024-11" db="EMBL/GenBank/DDBJ databases">
        <title>A near-complete genome assembly of Cinchona calisaya.</title>
        <authorList>
            <person name="Lian D.C."/>
            <person name="Zhao X.W."/>
            <person name="Wei L."/>
        </authorList>
    </citation>
    <scope>NUCLEOTIDE SEQUENCE [LARGE SCALE GENOMIC DNA]</scope>
    <source>
        <tissue evidence="8">Nenye</tissue>
    </source>
</reference>
<evidence type="ECO:0000256" key="1">
    <source>
        <dbReference type="ARBA" id="ARBA00023015"/>
    </source>
</evidence>
<proteinExistence type="predicted"/>
<organism evidence="8 9">
    <name type="scientific">Cinchona calisaya</name>
    <dbReference type="NCBI Taxonomy" id="153742"/>
    <lineage>
        <taxon>Eukaryota</taxon>
        <taxon>Viridiplantae</taxon>
        <taxon>Streptophyta</taxon>
        <taxon>Embryophyta</taxon>
        <taxon>Tracheophyta</taxon>
        <taxon>Spermatophyta</taxon>
        <taxon>Magnoliopsida</taxon>
        <taxon>eudicotyledons</taxon>
        <taxon>Gunneridae</taxon>
        <taxon>Pentapetalae</taxon>
        <taxon>asterids</taxon>
        <taxon>lamiids</taxon>
        <taxon>Gentianales</taxon>
        <taxon>Rubiaceae</taxon>
        <taxon>Cinchonoideae</taxon>
        <taxon>Cinchoneae</taxon>
        <taxon>Cinchona</taxon>
    </lineage>
</organism>
<dbReference type="PROSITE" id="PS51745">
    <property type="entry name" value="PB1"/>
    <property type="match status" value="1"/>
</dbReference>
<dbReference type="PANTHER" id="PTHR32002:SF62">
    <property type="entry name" value="PROTEIN NLP6-LIKE ISOFORM X1"/>
    <property type="match status" value="1"/>
</dbReference>
<evidence type="ECO:0000256" key="4">
    <source>
        <dbReference type="ARBA" id="ARBA00023242"/>
    </source>
</evidence>
<dbReference type="PROSITE" id="PS51519">
    <property type="entry name" value="RWP_RK"/>
    <property type="match status" value="1"/>
</dbReference>
<dbReference type="Gene3D" id="3.10.20.90">
    <property type="entry name" value="Phosphatidylinositol 3-kinase Catalytic Subunit, Chain A, domain 1"/>
    <property type="match status" value="1"/>
</dbReference>
<dbReference type="PANTHER" id="PTHR32002">
    <property type="entry name" value="PROTEIN NLP8"/>
    <property type="match status" value="1"/>
</dbReference>
<feature type="domain" description="RWP-RK" evidence="6">
    <location>
        <begin position="529"/>
        <end position="614"/>
    </location>
</feature>
<dbReference type="InterPro" id="IPR045012">
    <property type="entry name" value="NLP"/>
</dbReference>
<keyword evidence="3" id="KW-0804">Transcription</keyword>
<evidence type="ECO:0000256" key="3">
    <source>
        <dbReference type="ARBA" id="ARBA00023163"/>
    </source>
</evidence>
<protein>
    <recommendedName>
        <fullName evidence="10">NIN-like protein</fullName>
    </recommendedName>
</protein>
<evidence type="ECO:0000313" key="9">
    <source>
        <dbReference type="Proteomes" id="UP001630127"/>
    </source>
</evidence>
<dbReference type="EMBL" id="JBJUIK010000011">
    <property type="protein sequence ID" value="KAL3512372.1"/>
    <property type="molecule type" value="Genomic_DNA"/>
</dbReference>
<keyword evidence="4" id="KW-0539">Nucleus</keyword>
<keyword evidence="1" id="KW-0805">Transcription regulation</keyword>
<keyword evidence="2" id="KW-0238">DNA-binding</keyword>